<organism evidence="1 2">
    <name type="scientific">Psilocybe cyanescens</name>
    <dbReference type="NCBI Taxonomy" id="93625"/>
    <lineage>
        <taxon>Eukaryota</taxon>
        <taxon>Fungi</taxon>
        <taxon>Dikarya</taxon>
        <taxon>Basidiomycota</taxon>
        <taxon>Agaricomycotina</taxon>
        <taxon>Agaricomycetes</taxon>
        <taxon>Agaricomycetidae</taxon>
        <taxon>Agaricales</taxon>
        <taxon>Agaricineae</taxon>
        <taxon>Strophariaceae</taxon>
        <taxon>Psilocybe</taxon>
    </lineage>
</organism>
<keyword evidence="2" id="KW-1185">Reference proteome</keyword>
<comment type="caution">
    <text evidence="1">The sequence shown here is derived from an EMBL/GenBank/DDBJ whole genome shotgun (WGS) entry which is preliminary data.</text>
</comment>
<dbReference type="AlphaFoldDB" id="A0A409X094"/>
<name>A0A409X094_PSICY</name>
<dbReference type="OrthoDB" id="6486656at2759"/>
<accession>A0A409X094</accession>
<reference evidence="1 2" key="1">
    <citation type="journal article" date="2018" name="Evol. Lett.">
        <title>Horizontal gene cluster transfer increased hallucinogenic mushroom diversity.</title>
        <authorList>
            <person name="Reynolds H.T."/>
            <person name="Vijayakumar V."/>
            <person name="Gluck-Thaler E."/>
            <person name="Korotkin H.B."/>
            <person name="Matheny P.B."/>
            <person name="Slot J.C."/>
        </authorList>
    </citation>
    <scope>NUCLEOTIDE SEQUENCE [LARGE SCALE GENOMIC DNA]</scope>
    <source>
        <strain evidence="1 2">2631</strain>
    </source>
</reference>
<dbReference type="Proteomes" id="UP000283269">
    <property type="component" value="Unassembled WGS sequence"/>
</dbReference>
<dbReference type="EMBL" id="NHYD01002925">
    <property type="protein sequence ID" value="PPQ84141.1"/>
    <property type="molecule type" value="Genomic_DNA"/>
</dbReference>
<sequence>MALATSHKLFSQRSLSLWIFLIPHNSKNSKHAISVRGNLLGALVGPLRSKEYLRISCDLLNFYFAFDEYTDLAN</sequence>
<dbReference type="InParanoid" id="A0A409X094"/>
<gene>
    <name evidence="1" type="ORF">CVT25_003327</name>
</gene>
<proteinExistence type="predicted"/>
<protein>
    <submittedName>
        <fullName evidence="1">Uncharacterized protein</fullName>
    </submittedName>
</protein>
<evidence type="ECO:0000313" key="2">
    <source>
        <dbReference type="Proteomes" id="UP000283269"/>
    </source>
</evidence>
<evidence type="ECO:0000313" key="1">
    <source>
        <dbReference type="EMBL" id="PPQ84141.1"/>
    </source>
</evidence>